<evidence type="ECO:0000259" key="2">
    <source>
        <dbReference type="Pfam" id="PF04773"/>
    </source>
</evidence>
<reference evidence="4" key="1">
    <citation type="submission" date="2023-07" db="EMBL/GenBank/DDBJ databases">
        <title>The genome sequence of Rhodocytophaga aerolata KACC 12507.</title>
        <authorList>
            <person name="Zhang X."/>
        </authorList>
    </citation>
    <scope>NUCLEOTIDE SEQUENCE</scope>
    <source>
        <strain evidence="4">KACC 12507</strain>
    </source>
</reference>
<evidence type="ECO:0000259" key="3">
    <source>
        <dbReference type="Pfam" id="PF16344"/>
    </source>
</evidence>
<dbReference type="InterPro" id="IPR006860">
    <property type="entry name" value="FecR"/>
</dbReference>
<keyword evidence="5" id="KW-1185">Reference proteome</keyword>
<dbReference type="PANTHER" id="PTHR30273:SF2">
    <property type="entry name" value="PROTEIN FECR"/>
    <property type="match status" value="1"/>
</dbReference>
<protein>
    <submittedName>
        <fullName evidence="4">FecR domain-containing protein</fullName>
    </submittedName>
</protein>
<keyword evidence="1" id="KW-0812">Transmembrane</keyword>
<dbReference type="Pfam" id="PF16344">
    <property type="entry name" value="FecR_C"/>
    <property type="match status" value="1"/>
</dbReference>
<proteinExistence type="predicted"/>
<dbReference type="InterPro" id="IPR012373">
    <property type="entry name" value="Ferrdict_sens_TM"/>
</dbReference>
<evidence type="ECO:0000313" key="5">
    <source>
        <dbReference type="Proteomes" id="UP001168528"/>
    </source>
</evidence>
<dbReference type="Gene3D" id="3.55.50.30">
    <property type="match status" value="1"/>
</dbReference>
<evidence type="ECO:0000256" key="1">
    <source>
        <dbReference type="SAM" id="Phobius"/>
    </source>
</evidence>
<accession>A0ABT8R9E5</accession>
<dbReference type="Pfam" id="PF04773">
    <property type="entry name" value="FecR"/>
    <property type="match status" value="1"/>
</dbReference>
<keyword evidence="1" id="KW-0472">Membrane</keyword>
<gene>
    <name evidence="4" type="ORF">Q0590_20665</name>
</gene>
<dbReference type="RefSeq" id="WP_302039502.1">
    <property type="nucleotide sequence ID" value="NZ_JAUKPO010000013.1"/>
</dbReference>
<dbReference type="PIRSF" id="PIRSF018266">
    <property type="entry name" value="FecR"/>
    <property type="match status" value="1"/>
</dbReference>
<comment type="caution">
    <text evidence="4">The sequence shown here is derived from an EMBL/GenBank/DDBJ whole genome shotgun (WGS) entry which is preliminary data.</text>
</comment>
<evidence type="ECO:0000313" key="4">
    <source>
        <dbReference type="EMBL" id="MDO1448702.1"/>
    </source>
</evidence>
<keyword evidence="1" id="KW-1133">Transmembrane helix</keyword>
<dbReference type="InterPro" id="IPR032508">
    <property type="entry name" value="FecR_C"/>
</dbReference>
<feature type="domain" description="FecR protein" evidence="2">
    <location>
        <begin position="133"/>
        <end position="227"/>
    </location>
</feature>
<name>A0ABT8R9E5_9BACT</name>
<feature type="transmembrane region" description="Helical" evidence="1">
    <location>
        <begin position="104"/>
        <end position="123"/>
    </location>
</feature>
<sequence>MDAEVLNRYFQGRCSTEEMLVVAEWFKSPEGQIYLSSQLDEDFLLAGASSSEQCISDTDSEKLLEKIMAAKEATDIAPLIHIEKTEGVLPQKTSQKHPSVFPLWARYAAVVTGVLVLAFAFWITSKTDTIMEKTAFGETKTVILPDGSTVILNGNSSLQYQTDFHLAEIREVWLDGEAFFSIAHLPENQKFIVNTSDNFNVEVLGTTFNVLTREEKTKVVLNTGKIKLNIRPDENTEEHLVMNPGELVEFDNLSTTYIKRKVNPEAHSSWKSKKMIFENTSLSEILLLLEHTYGLEVEVADTSLLSQKVNGTIPTENVEVLLEGLTHVFSLKISRDNQKVIIENQ</sequence>
<dbReference type="PANTHER" id="PTHR30273">
    <property type="entry name" value="PERIPLASMIC SIGNAL SENSOR AND SIGMA FACTOR ACTIVATOR FECR-RELATED"/>
    <property type="match status" value="1"/>
</dbReference>
<organism evidence="4 5">
    <name type="scientific">Rhodocytophaga aerolata</name>
    <dbReference type="NCBI Taxonomy" id="455078"/>
    <lineage>
        <taxon>Bacteria</taxon>
        <taxon>Pseudomonadati</taxon>
        <taxon>Bacteroidota</taxon>
        <taxon>Cytophagia</taxon>
        <taxon>Cytophagales</taxon>
        <taxon>Rhodocytophagaceae</taxon>
        <taxon>Rhodocytophaga</taxon>
    </lineage>
</organism>
<dbReference type="Proteomes" id="UP001168528">
    <property type="component" value="Unassembled WGS sequence"/>
</dbReference>
<dbReference type="Gene3D" id="2.60.120.1440">
    <property type="match status" value="1"/>
</dbReference>
<feature type="domain" description="Protein FecR C-terminal" evidence="3">
    <location>
        <begin position="274"/>
        <end position="342"/>
    </location>
</feature>
<dbReference type="EMBL" id="JAUKPO010000013">
    <property type="protein sequence ID" value="MDO1448702.1"/>
    <property type="molecule type" value="Genomic_DNA"/>
</dbReference>